<organism evidence="1">
    <name type="scientific">Oryza punctata</name>
    <name type="common">Red rice</name>
    <dbReference type="NCBI Taxonomy" id="4537"/>
    <lineage>
        <taxon>Eukaryota</taxon>
        <taxon>Viridiplantae</taxon>
        <taxon>Streptophyta</taxon>
        <taxon>Embryophyta</taxon>
        <taxon>Tracheophyta</taxon>
        <taxon>Spermatophyta</taxon>
        <taxon>Magnoliopsida</taxon>
        <taxon>Liliopsida</taxon>
        <taxon>Poales</taxon>
        <taxon>Poaceae</taxon>
        <taxon>BOP clade</taxon>
        <taxon>Oryzoideae</taxon>
        <taxon>Oryzeae</taxon>
        <taxon>Oryzinae</taxon>
        <taxon>Oryza</taxon>
    </lineage>
</organism>
<evidence type="ECO:0000313" key="2">
    <source>
        <dbReference type="Proteomes" id="UP000026962"/>
    </source>
</evidence>
<dbReference type="Gramene" id="OPUNC09G04830.4">
    <property type="protein sequence ID" value="OPUNC09G04830.4"/>
    <property type="gene ID" value="OPUNC09G04830"/>
</dbReference>
<reference evidence="1" key="1">
    <citation type="submission" date="2015-04" db="UniProtKB">
        <authorList>
            <consortium name="EnsemblPlants"/>
        </authorList>
    </citation>
    <scope>IDENTIFICATION</scope>
</reference>
<keyword evidence="2" id="KW-1185">Reference proteome</keyword>
<proteinExistence type="predicted"/>
<name>A0A0E0LZT2_ORYPU</name>
<dbReference type="HOGENOM" id="CLU_2871610_0_0_1"/>
<sequence length="64" mass="7377">MRRRPGNESRRSPREGHLPCFRFRFPFPSPWPTQRPRVGGGEEASSVGLFHEANEVYNAHSNVQ</sequence>
<accession>A0A0E0LZT2</accession>
<reference evidence="1" key="2">
    <citation type="submission" date="2018-05" db="EMBL/GenBank/DDBJ databases">
        <title>OpunRS2 (Oryza punctata Reference Sequence Version 2).</title>
        <authorList>
            <person name="Zhang J."/>
            <person name="Kudrna D."/>
            <person name="Lee S."/>
            <person name="Talag J."/>
            <person name="Welchert J."/>
            <person name="Wing R.A."/>
        </authorList>
    </citation>
    <scope>NUCLEOTIDE SEQUENCE [LARGE SCALE GENOMIC DNA]</scope>
</reference>
<dbReference type="EnsemblPlants" id="OPUNC09G04830.4">
    <property type="protein sequence ID" value="OPUNC09G04830.4"/>
    <property type="gene ID" value="OPUNC09G04830"/>
</dbReference>
<dbReference type="AlphaFoldDB" id="A0A0E0LZT2"/>
<dbReference type="Proteomes" id="UP000026962">
    <property type="component" value="Chromosome 9"/>
</dbReference>
<evidence type="ECO:0000313" key="1">
    <source>
        <dbReference type="EnsemblPlants" id="OPUNC09G04830.4"/>
    </source>
</evidence>
<protein>
    <submittedName>
        <fullName evidence="1">Uncharacterized protein</fullName>
    </submittedName>
</protein>